<evidence type="ECO:0000256" key="5">
    <source>
        <dbReference type="ARBA" id="ARBA00022679"/>
    </source>
</evidence>
<keyword evidence="5" id="KW-0808">Transferase</keyword>
<comment type="subcellular location">
    <subcellularLocation>
        <location evidence="1">Cytoplasm</location>
    </subcellularLocation>
</comment>
<evidence type="ECO:0000256" key="6">
    <source>
        <dbReference type="ARBA" id="ARBA00022683"/>
    </source>
</evidence>
<sequence>MIDIVVATHGPLSKAFEETVALIVGDATPINYVGFFHGDDVEHLEQEIQSKIFTSLEQKRQVLVFIDLLGGSPSNRSALILNKLNEKTPHVEFITGVNLPMLIEAVVNRQTAGSVQELKEQAITAGRAGITDLKQIFNVIGGDPS</sequence>
<gene>
    <name evidence="9" type="ORF">UAU_02883</name>
</gene>
<evidence type="ECO:0000256" key="3">
    <source>
        <dbReference type="ARBA" id="ARBA00022490"/>
    </source>
</evidence>
<comment type="caution">
    <text evidence="9">The sequence shown here is derived from an EMBL/GenBank/DDBJ whole genome shotgun (WGS) entry which is preliminary data.</text>
</comment>
<keyword evidence="10" id="KW-1185">Reference proteome</keyword>
<accession>R2SCI1</accession>
<keyword evidence="4" id="KW-0762">Sugar transport</keyword>
<keyword evidence="3" id="KW-0963">Cytoplasm</keyword>
<dbReference type="Proteomes" id="UP000013782">
    <property type="component" value="Unassembled WGS sequence"/>
</dbReference>
<keyword evidence="7" id="KW-0418">Kinase</keyword>
<dbReference type="AlphaFoldDB" id="R2SCI1"/>
<keyword evidence="6" id="KW-0598">Phosphotransferase system</keyword>
<dbReference type="GO" id="GO:0016301">
    <property type="term" value="F:kinase activity"/>
    <property type="evidence" value="ECO:0007669"/>
    <property type="project" value="UniProtKB-KW"/>
</dbReference>
<evidence type="ECO:0000313" key="10">
    <source>
        <dbReference type="Proteomes" id="UP000013782"/>
    </source>
</evidence>
<dbReference type="eggNOG" id="COG2893">
    <property type="taxonomic scope" value="Bacteria"/>
</dbReference>
<organism evidence="9 10">
    <name type="scientific">Enterococcus pallens ATCC BAA-351</name>
    <dbReference type="NCBI Taxonomy" id="1158607"/>
    <lineage>
        <taxon>Bacteria</taxon>
        <taxon>Bacillati</taxon>
        <taxon>Bacillota</taxon>
        <taxon>Bacilli</taxon>
        <taxon>Lactobacillales</taxon>
        <taxon>Enterococcaceae</taxon>
        <taxon>Enterococcus</taxon>
    </lineage>
</organism>
<dbReference type="PANTHER" id="PTHR33799:SF1">
    <property type="entry name" value="PTS SYSTEM MANNOSE-SPECIFIC EIIAB COMPONENT-RELATED"/>
    <property type="match status" value="1"/>
</dbReference>
<feature type="domain" description="PTS EIIA type-4" evidence="8">
    <location>
        <begin position="1"/>
        <end position="130"/>
    </location>
</feature>
<dbReference type="PANTHER" id="PTHR33799">
    <property type="entry name" value="PTS PERMEASE-RELATED-RELATED"/>
    <property type="match status" value="1"/>
</dbReference>
<dbReference type="STRING" id="160454.RV10_GL004231"/>
<protein>
    <submittedName>
        <fullName evidence="9">PTS system, mannose/fructose/sorbose family, IIA component</fullName>
    </submittedName>
</protein>
<dbReference type="InterPro" id="IPR036662">
    <property type="entry name" value="PTS_EIIA_man-typ_sf"/>
</dbReference>
<dbReference type="CDD" id="cd00006">
    <property type="entry name" value="PTS_IIA_man"/>
    <property type="match status" value="1"/>
</dbReference>
<dbReference type="Gene3D" id="3.40.50.510">
    <property type="entry name" value="Phosphotransferase system, mannose-type IIA component"/>
    <property type="match status" value="1"/>
</dbReference>
<dbReference type="GO" id="GO:0005737">
    <property type="term" value="C:cytoplasm"/>
    <property type="evidence" value="ECO:0007669"/>
    <property type="project" value="UniProtKB-SubCell"/>
</dbReference>
<dbReference type="PROSITE" id="PS51096">
    <property type="entry name" value="PTS_EIIA_TYPE_4"/>
    <property type="match status" value="1"/>
</dbReference>
<evidence type="ECO:0000256" key="1">
    <source>
        <dbReference type="ARBA" id="ARBA00004496"/>
    </source>
</evidence>
<keyword evidence="2" id="KW-0813">Transport</keyword>
<dbReference type="PATRIC" id="fig|1158607.3.peg.2874"/>
<evidence type="ECO:0000313" key="9">
    <source>
        <dbReference type="EMBL" id="EOH93240.1"/>
    </source>
</evidence>
<reference evidence="9 10" key="1">
    <citation type="submission" date="2013-02" db="EMBL/GenBank/DDBJ databases">
        <title>The Genome Sequence of Enterococcus pallens BAA-351.</title>
        <authorList>
            <consortium name="The Broad Institute Genome Sequencing Platform"/>
            <consortium name="The Broad Institute Genome Sequencing Center for Infectious Disease"/>
            <person name="Earl A.M."/>
            <person name="Gilmore M.S."/>
            <person name="Lebreton F."/>
            <person name="Walker B."/>
            <person name="Young S.K."/>
            <person name="Zeng Q."/>
            <person name="Gargeya S."/>
            <person name="Fitzgerald M."/>
            <person name="Haas B."/>
            <person name="Abouelleil A."/>
            <person name="Alvarado L."/>
            <person name="Arachchi H.M."/>
            <person name="Berlin A.M."/>
            <person name="Chapman S.B."/>
            <person name="Dewar J."/>
            <person name="Goldberg J."/>
            <person name="Griggs A."/>
            <person name="Gujja S."/>
            <person name="Hansen M."/>
            <person name="Howarth C."/>
            <person name="Imamovic A."/>
            <person name="Larimer J."/>
            <person name="McCowan C."/>
            <person name="Murphy C."/>
            <person name="Neiman D."/>
            <person name="Pearson M."/>
            <person name="Priest M."/>
            <person name="Roberts A."/>
            <person name="Saif S."/>
            <person name="Shea T."/>
            <person name="Sisk P."/>
            <person name="Sykes S."/>
            <person name="Wortman J."/>
            <person name="Nusbaum C."/>
            <person name="Birren B."/>
        </authorList>
    </citation>
    <scope>NUCLEOTIDE SEQUENCE [LARGE SCALE GENOMIC DNA]</scope>
    <source>
        <strain evidence="9 10">ATCC BAA-351</strain>
    </source>
</reference>
<dbReference type="InterPro" id="IPR033887">
    <property type="entry name" value="PTS_IIA_man"/>
</dbReference>
<evidence type="ECO:0000259" key="8">
    <source>
        <dbReference type="PROSITE" id="PS51096"/>
    </source>
</evidence>
<dbReference type="InterPro" id="IPR051471">
    <property type="entry name" value="Bacterial_PTS_sugar_comp"/>
</dbReference>
<dbReference type="Pfam" id="PF03610">
    <property type="entry name" value="EIIA-man"/>
    <property type="match status" value="1"/>
</dbReference>
<evidence type="ECO:0000256" key="4">
    <source>
        <dbReference type="ARBA" id="ARBA00022597"/>
    </source>
</evidence>
<evidence type="ECO:0000256" key="7">
    <source>
        <dbReference type="ARBA" id="ARBA00022777"/>
    </source>
</evidence>
<name>R2SCI1_9ENTE</name>
<dbReference type="GO" id="GO:0009401">
    <property type="term" value="P:phosphoenolpyruvate-dependent sugar phosphotransferase system"/>
    <property type="evidence" value="ECO:0007669"/>
    <property type="project" value="UniProtKB-KW"/>
</dbReference>
<dbReference type="GO" id="GO:0016020">
    <property type="term" value="C:membrane"/>
    <property type="evidence" value="ECO:0007669"/>
    <property type="project" value="InterPro"/>
</dbReference>
<proteinExistence type="predicted"/>
<dbReference type="RefSeq" id="WP_010757866.1">
    <property type="nucleotide sequence ID" value="NZ_ASWD01000001.1"/>
</dbReference>
<dbReference type="EMBL" id="AJAQ01000018">
    <property type="protein sequence ID" value="EOH93240.1"/>
    <property type="molecule type" value="Genomic_DNA"/>
</dbReference>
<dbReference type="HOGENOM" id="CLU_123235_1_1_9"/>
<evidence type="ECO:0000256" key="2">
    <source>
        <dbReference type="ARBA" id="ARBA00022448"/>
    </source>
</evidence>
<dbReference type="SUPFAM" id="SSF53062">
    <property type="entry name" value="PTS system fructose IIA component-like"/>
    <property type="match status" value="1"/>
</dbReference>
<dbReference type="InterPro" id="IPR004701">
    <property type="entry name" value="PTS_EIIA_man-typ"/>
</dbReference>